<proteinExistence type="predicted"/>
<dbReference type="AlphaFoldDB" id="A0AA39JUW7"/>
<organism evidence="1 2">
    <name type="scientific">Armillaria borealis</name>
    <dbReference type="NCBI Taxonomy" id="47425"/>
    <lineage>
        <taxon>Eukaryota</taxon>
        <taxon>Fungi</taxon>
        <taxon>Dikarya</taxon>
        <taxon>Basidiomycota</taxon>
        <taxon>Agaricomycotina</taxon>
        <taxon>Agaricomycetes</taxon>
        <taxon>Agaricomycetidae</taxon>
        <taxon>Agaricales</taxon>
        <taxon>Marasmiineae</taxon>
        <taxon>Physalacriaceae</taxon>
        <taxon>Armillaria</taxon>
    </lineage>
</organism>
<sequence>MKLKAWEPLHTIYLPGLVQYLADIGESNGLSLEDANCSPEDIKLWLPSSIPADCQVSVCIEDLPGIKDRLWMAQCNDTLQGIQYTLRLKLRMVQFKNKNTWGQQAMMRSHSVINGVHQWALAFATRYQTA</sequence>
<comment type="caution">
    <text evidence="1">The sequence shown here is derived from an EMBL/GenBank/DDBJ whole genome shotgun (WGS) entry which is preliminary data.</text>
</comment>
<keyword evidence="2" id="KW-1185">Reference proteome</keyword>
<reference evidence="1" key="1">
    <citation type="submission" date="2023-06" db="EMBL/GenBank/DDBJ databases">
        <authorList>
            <consortium name="Lawrence Berkeley National Laboratory"/>
            <person name="Ahrendt S."/>
            <person name="Sahu N."/>
            <person name="Indic B."/>
            <person name="Wong-Bajracharya J."/>
            <person name="Merenyi Z."/>
            <person name="Ke H.-M."/>
            <person name="Monk M."/>
            <person name="Kocsube S."/>
            <person name="Drula E."/>
            <person name="Lipzen A."/>
            <person name="Balint B."/>
            <person name="Henrissat B."/>
            <person name="Andreopoulos B."/>
            <person name="Martin F.M."/>
            <person name="Harder C.B."/>
            <person name="Rigling D."/>
            <person name="Ford K.L."/>
            <person name="Foster G.D."/>
            <person name="Pangilinan J."/>
            <person name="Papanicolaou A."/>
            <person name="Barry K."/>
            <person name="LaButti K."/>
            <person name="Viragh M."/>
            <person name="Koriabine M."/>
            <person name="Yan M."/>
            <person name="Riley R."/>
            <person name="Champramary S."/>
            <person name="Plett K.L."/>
            <person name="Tsai I.J."/>
            <person name="Slot J."/>
            <person name="Sipos G."/>
            <person name="Plett J."/>
            <person name="Nagy L.G."/>
            <person name="Grigoriev I.V."/>
        </authorList>
    </citation>
    <scope>NUCLEOTIDE SEQUENCE</scope>
    <source>
        <strain evidence="1">FPL87.14</strain>
    </source>
</reference>
<evidence type="ECO:0000313" key="2">
    <source>
        <dbReference type="Proteomes" id="UP001175226"/>
    </source>
</evidence>
<dbReference type="EMBL" id="JAUEPT010000008">
    <property type="protein sequence ID" value="KAK0449376.1"/>
    <property type="molecule type" value="Genomic_DNA"/>
</dbReference>
<accession>A0AA39JUW7</accession>
<name>A0AA39JUW7_9AGAR</name>
<protein>
    <submittedName>
        <fullName evidence="1">Uncharacterized protein</fullName>
    </submittedName>
</protein>
<gene>
    <name evidence="1" type="ORF">EV421DRAFT_1704945</name>
</gene>
<evidence type="ECO:0000313" key="1">
    <source>
        <dbReference type="EMBL" id="KAK0449376.1"/>
    </source>
</evidence>
<dbReference type="Proteomes" id="UP001175226">
    <property type="component" value="Unassembled WGS sequence"/>
</dbReference>